<dbReference type="EMBL" id="JXTB01000197">
    <property type="protein sequence ID" value="PON54283.1"/>
    <property type="molecule type" value="Genomic_DNA"/>
</dbReference>
<keyword evidence="5" id="KW-0539">Nucleus</keyword>
<dbReference type="PROSITE" id="PS50888">
    <property type="entry name" value="BHLH"/>
    <property type="match status" value="1"/>
</dbReference>
<dbReference type="GO" id="GO:0000978">
    <property type="term" value="F:RNA polymerase II cis-regulatory region sequence-specific DNA binding"/>
    <property type="evidence" value="ECO:0007669"/>
    <property type="project" value="TreeGrafter"/>
</dbReference>
<dbReference type="FunFam" id="4.10.280.10:FF:000022">
    <property type="entry name" value="Basic helix-loop-helix transcription factor"/>
    <property type="match status" value="1"/>
</dbReference>
<name>A0A2P5BZN9_PARAD</name>
<sequence>MESAGAFPDGDWMFSAEDLDLTPHFLGQCSFSPFDNINIEGSFNFGQSIPVYQNVSEVGGVMSPTPHESLLFHTLDSLNSRLQHLSQESSCYSSSNSGTSIGGSQDNNYVNYNYSDSYDHDYNPVTHNNISNGISMPIFLMGGKNIINHDQSPCHVPSVSDTVMMGEENTTMICNTIKEDNSGNDNGNEDKPLQPETSVVSSEELRLKRTYDVVDKVSPKKKPRVSRDVPKGKKNLKSQKVGPNGKEEGMSINKGVEGHSSSSYSSEDDNASQENTNGGETSDVKSLSGAVNLNGKARASRGSATDPQSLYARKRRERINERLRILQNLVPNGTKVDISTMLEEAVHYVKFLQLQIKLLSSDEMWMYAPIAYNGMDIGLQQKISQLV</sequence>
<dbReference type="PANTHER" id="PTHR16223">
    <property type="entry name" value="TRANSCRIPTION FACTOR BHLH83-RELATED"/>
    <property type="match status" value="1"/>
</dbReference>
<evidence type="ECO:0000313" key="8">
    <source>
        <dbReference type="EMBL" id="PON54283.1"/>
    </source>
</evidence>
<evidence type="ECO:0000256" key="5">
    <source>
        <dbReference type="ARBA" id="ARBA00023242"/>
    </source>
</evidence>
<dbReference type="GO" id="GO:0048766">
    <property type="term" value="P:root hair initiation"/>
    <property type="evidence" value="ECO:0007669"/>
    <property type="project" value="UniProtKB-ARBA"/>
</dbReference>
<keyword evidence="3" id="KW-0238">DNA-binding</keyword>
<evidence type="ECO:0000259" key="7">
    <source>
        <dbReference type="PROSITE" id="PS50888"/>
    </source>
</evidence>
<dbReference type="GO" id="GO:0000981">
    <property type="term" value="F:DNA-binding transcription factor activity, RNA polymerase II-specific"/>
    <property type="evidence" value="ECO:0007669"/>
    <property type="project" value="TreeGrafter"/>
</dbReference>
<protein>
    <submittedName>
        <fullName evidence="8">Basic helix-loop-helix transcription factor</fullName>
    </submittedName>
</protein>
<organism evidence="8 9">
    <name type="scientific">Parasponia andersonii</name>
    <name type="common">Sponia andersonii</name>
    <dbReference type="NCBI Taxonomy" id="3476"/>
    <lineage>
        <taxon>Eukaryota</taxon>
        <taxon>Viridiplantae</taxon>
        <taxon>Streptophyta</taxon>
        <taxon>Embryophyta</taxon>
        <taxon>Tracheophyta</taxon>
        <taxon>Spermatophyta</taxon>
        <taxon>Magnoliopsida</taxon>
        <taxon>eudicotyledons</taxon>
        <taxon>Gunneridae</taxon>
        <taxon>Pentapetalae</taxon>
        <taxon>rosids</taxon>
        <taxon>fabids</taxon>
        <taxon>Rosales</taxon>
        <taxon>Cannabaceae</taxon>
        <taxon>Parasponia</taxon>
    </lineage>
</organism>
<dbReference type="SMART" id="SM00353">
    <property type="entry name" value="HLH"/>
    <property type="match status" value="1"/>
</dbReference>
<keyword evidence="9" id="KW-1185">Reference proteome</keyword>
<comment type="caution">
    <text evidence="8">The sequence shown here is derived from an EMBL/GenBank/DDBJ whole genome shotgun (WGS) entry which is preliminary data.</text>
</comment>
<feature type="domain" description="BHLH" evidence="7">
    <location>
        <begin position="303"/>
        <end position="352"/>
    </location>
</feature>
<dbReference type="InterPro" id="IPR045843">
    <property type="entry name" value="IND-like"/>
</dbReference>
<accession>A0A2P5BZN9</accession>
<feature type="region of interest" description="Disordered" evidence="6">
    <location>
        <begin position="177"/>
        <end position="315"/>
    </location>
</feature>
<reference evidence="9" key="1">
    <citation type="submission" date="2016-06" db="EMBL/GenBank/DDBJ databases">
        <title>Parallel loss of symbiosis genes in relatives of nitrogen-fixing non-legume Parasponia.</title>
        <authorList>
            <person name="Van Velzen R."/>
            <person name="Holmer R."/>
            <person name="Bu F."/>
            <person name="Rutten L."/>
            <person name="Van Zeijl A."/>
            <person name="Liu W."/>
            <person name="Santuari L."/>
            <person name="Cao Q."/>
            <person name="Sharma T."/>
            <person name="Shen D."/>
            <person name="Roswanjaya Y."/>
            <person name="Wardhani T."/>
            <person name="Kalhor M.S."/>
            <person name="Jansen J."/>
            <person name="Van den Hoogen J."/>
            <person name="Gungor B."/>
            <person name="Hartog M."/>
            <person name="Hontelez J."/>
            <person name="Verver J."/>
            <person name="Yang W.-C."/>
            <person name="Schijlen E."/>
            <person name="Repin R."/>
            <person name="Schilthuizen M."/>
            <person name="Schranz E."/>
            <person name="Heidstra R."/>
            <person name="Miyata K."/>
            <person name="Fedorova E."/>
            <person name="Kohlen W."/>
            <person name="Bisseling T."/>
            <person name="Smit S."/>
            <person name="Geurts R."/>
        </authorList>
    </citation>
    <scope>NUCLEOTIDE SEQUENCE [LARGE SCALE GENOMIC DNA]</scope>
    <source>
        <strain evidence="9">cv. WU1-14</strain>
    </source>
</reference>
<evidence type="ECO:0000313" key="9">
    <source>
        <dbReference type="Proteomes" id="UP000237105"/>
    </source>
</evidence>
<evidence type="ECO:0000256" key="1">
    <source>
        <dbReference type="ARBA" id="ARBA00004123"/>
    </source>
</evidence>
<dbReference type="GO" id="GO:0005634">
    <property type="term" value="C:nucleus"/>
    <property type="evidence" value="ECO:0007669"/>
    <property type="project" value="UniProtKB-SubCell"/>
</dbReference>
<dbReference type="SUPFAM" id="SSF47459">
    <property type="entry name" value="HLH, helix-loop-helix DNA-binding domain"/>
    <property type="match status" value="1"/>
</dbReference>
<dbReference type="STRING" id="3476.A0A2P5BZN9"/>
<dbReference type="InterPro" id="IPR036638">
    <property type="entry name" value="HLH_DNA-bd_sf"/>
</dbReference>
<dbReference type="Gene3D" id="4.10.280.10">
    <property type="entry name" value="Helix-loop-helix DNA-binding domain"/>
    <property type="match status" value="1"/>
</dbReference>
<comment type="subcellular location">
    <subcellularLocation>
        <location evidence="1">Nucleus</location>
    </subcellularLocation>
</comment>
<feature type="compositionally biased region" description="Basic and acidic residues" evidence="6">
    <location>
        <begin position="203"/>
        <end position="218"/>
    </location>
</feature>
<keyword evidence="2" id="KW-0805">Transcription regulation</keyword>
<gene>
    <name evidence="8" type="primary">PanBHLH36</name>
    <name evidence="8" type="ORF">PanWU01x14_196730</name>
</gene>
<dbReference type="InterPro" id="IPR011598">
    <property type="entry name" value="bHLH_dom"/>
</dbReference>
<dbReference type="AlphaFoldDB" id="A0A2P5BZN9"/>
<dbReference type="PANTHER" id="PTHR16223:SF274">
    <property type="entry name" value="TRANSCRIPTION FACTOR BHLH84"/>
    <property type="match status" value="1"/>
</dbReference>
<dbReference type="Proteomes" id="UP000237105">
    <property type="component" value="Unassembled WGS sequence"/>
</dbReference>
<dbReference type="OrthoDB" id="651283at2759"/>
<evidence type="ECO:0000256" key="6">
    <source>
        <dbReference type="SAM" id="MobiDB-lite"/>
    </source>
</evidence>
<keyword evidence="4" id="KW-0804">Transcription</keyword>
<dbReference type="Pfam" id="PF00010">
    <property type="entry name" value="HLH"/>
    <property type="match status" value="1"/>
</dbReference>
<evidence type="ECO:0000256" key="4">
    <source>
        <dbReference type="ARBA" id="ARBA00023163"/>
    </source>
</evidence>
<dbReference type="CDD" id="cd11454">
    <property type="entry name" value="bHLH_AtIND_like"/>
    <property type="match status" value="1"/>
</dbReference>
<evidence type="ECO:0000256" key="2">
    <source>
        <dbReference type="ARBA" id="ARBA00023015"/>
    </source>
</evidence>
<evidence type="ECO:0000256" key="3">
    <source>
        <dbReference type="ARBA" id="ARBA00023125"/>
    </source>
</evidence>
<dbReference type="GO" id="GO:0046983">
    <property type="term" value="F:protein dimerization activity"/>
    <property type="evidence" value="ECO:0007669"/>
    <property type="project" value="InterPro"/>
</dbReference>
<proteinExistence type="predicted"/>